<evidence type="ECO:0000313" key="2">
    <source>
        <dbReference type="Proteomes" id="UP000001307"/>
    </source>
</evidence>
<gene>
    <name evidence="1" type="ORF">GSOID_T00017982001</name>
</gene>
<dbReference type="Proteomes" id="UP000001307">
    <property type="component" value="Unassembled WGS sequence"/>
</dbReference>
<name>E4XQM9_OIKDI</name>
<organism evidence="1">
    <name type="scientific">Oikopleura dioica</name>
    <name type="common">Tunicate</name>
    <dbReference type="NCBI Taxonomy" id="34765"/>
    <lineage>
        <taxon>Eukaryota</taxon>
        <taxon>Metazoa</taxon>
        <taxon>Chordata</taxon>
        <taxon>Tunicata</taxon>
        <taxon>Appendicularia</taxon>
        <taxon>Copelata</taxon>
        <taxon>Oikopleuridae</taxon>
        <taxon>Oikopleura</taxon>
    </lineage>
</organism>
<sequence length="78" mass="8881">LIMAKYLQETVSVNAAVIERMKQEKIEDGYLEESFENLNCRAFLDQSTSEDSDDDDQSQTQVLMLTNNNSDSVQKTTI</sequence>
<reference evidence="1" key="1">
    <citation type="journal article" date="2010" name="Science">
        <title>Plasticity of animal genome architecture unmasked by rapid evolution of a pelagic tunicate.</title>
        <authorList>
            <person name="Denoeud F."/>
            <person name="Henriet S."/>
            <person name="Mungpakdee S."/>
            <person name="Aury J.M."/>
            <person name="Da Silva C."/>
            <person name="Brinkmann H."/>
            <person name="Mikhaleva J."/>
            <person name="Olsen L.C."/>
            <person name="Jubin C."/>
            <person name="Canestro C."/>
            <person name="Bouquet J.M."/>
            <person name="Danks G."/>
            <person name="Poulain J."/>
            <person name="Campsteijn C."/>
            <person name="Adamski M."/>
            <person name="Cross I."/>
            <person name="Yadetie F."/>
            <person name="Muffato M."/>
            <person name="Louis A."/>
            <person name="Butcher S."/>
            <person name="Tsagkogeorga G."/>
            <person name="Konrad A."/>
            <person name="Singh S."/>
            <person name="Jensen M.F."/>
            <person name="Cong E.H."/>
            <person name="Eikeseth-Otteraa H."/>
            <person name="Noel B."/>
            <person name="Anthouard V."/>
            <person name="Porcel B.M."/>
            <person name="Kachouri-Lafond R."/>
            <person name="Nishino A."/>
            <person name="Ugolini M."/>
            <person name="Chourrout P."/>
            <person name="Nishida H."/>
            <person name="Aasland R."/>
            <person name="Huzurbazar S."/>
            <person name="Westhof E."/>
            <person name="Delsuc F."/>
            <person name="Lehrach H."/>
            <person name="Reinhardt R."/>
            <person name="Weissenbach J."/>
            <person name="Roy S.W."/>
            <person name="Artiguenave F."/>
            <person name="Postlethwait J.H."/>
            <person name="Manak J.R."/>
            <person name="Thompson E.M."/>
            <person name="Jaillon O."/>
            <person name="Du Pasquier L."/>
            <person name="Boudinot P."/>
            <person name="Liberles D.A."/>
            <person name="Volff J.N."/>
            <person name="Philippe H."/>
            <person name="Lenhard B."/>
            <person name="Roest Crollius H."/>
            <person name="Wincker P."/>
            <person name="Chourrout D."/>
        </authorList>
    </citation>
    <scope>NUCLEOTIDE SEQUENCE [LARGE SCALE GENOMIC DNA]</scope>
</reference>
<evidence type="ECO:0000313" key="1">
    <source>
        <dbReference type="EMBL" id="CBY12115.1"/>
    </source>
</evidence>
<protein>
    <submittedName>
        <fullName evidence="1">Uncharacterized protein</fullName>
    </submittedName>
</protein>
<keyword evidence="2" id="KW-1185">Reference proteome</keyword>
<accession>E4XQM9</accession>
<dbReference type="AlphaFoldDB" id="E4XQM9"/>
<feature type="non-terminal residue" evidence="1">
    <location>
        <position position="1"/>
    </location>
</feature>
<proteinExistence type="predicted"/>
<dbReference type="InParanoid" id="E4XQM9"/>
<dbReference type="EMBL" id="FN653106">
    <property type="protein sequence ID" value="CBY12115.1"/>
    <property type="molecule type" value="Genomic_DNA"/>
</dbReference>